<dbReference type="GO" id="GO:0019205">
    <property type="term" value="F:nucleobase-containing compound kinase activity"/>
    <property type="evidence" value="ECO:0007669"/>
    <property type="project" value="InterPro"/>
</dbReference>
<keyword evidence="13 16" id="KW-0687">Ribonucleoprotein</keyword>
<dbReference type="InterPro" id="IPR011262">
    <property type="entry name" value="DNA-dir_RNA_pol_insert"/>
</dbReference>
<comment type="similarity">
    <text evidence="3">Belongs to the universal ribosomal protein uL5 family.</text>
</comment>
<dbReference type="PANTHER" id="PTHR11994">
    <property type="entry name" value="60S RIBOSOMAL PROTEIN L11-RELATED"/>
    <property type="match status" value="1"/>
</dbReference>
<dbReference type="InterPro" id="IPR031310">
    <property type="entry name" value="Ribosomal_uL5_N"/>
</dbReference>
<evidence type="ECO:0000256" key="12">
    <source>
        <dbReference type="ARBA" id="ARBA00023163"/>
    </source>
</evidence>
<evidence type="ECO:0000256" key="17">
    <source>
        <dbReference type="RuleBase" id="RU003823"/>
    </source>
</evidence>
<dbReference type="GO" id="GO:0003899">
    <property type="term" value="F:DNA-directed RNA polymerase activity"/>
    <property type="evidence" value="ECO:0007669"/>
    <property type="project" value="UniProtKB-EC"/>
</dbReference>
<dbReference type="FunFam" id="2.170.120.12:FF:000001">
    <property type="entry name" value="DNA-directed RNA polymerase subunit alpha"/>
    <property type="match status" value="1"/>
</dbReference>
<keyword evidence="10" id="KW-0418">Kinase</keyword>
<dbReference type="SUPFAM" id="SSF54768">
    <property type="entry name" value="dsRNA-binding domain-like"/>
    <property type="match status" value="1"/>
</dbReference>
<dbReference type="InterPro" id="IPR036603">
    <property type="entry name" value="RBP11-like"/>
</dbReference>
<dbReference type="SUPFAM" id="SSF52540">
    <property type="entry name" value="P-loop containing nucleoside triphosphate hydrolases"/>
    <property type="match status" value="1"/>
</dbReference>
<sequence>MGVGDAATDNKAINEPFDNLHSIAGQKPVLTFAKKSISGFKIRKGATVGCKVTLRRNKMYEFLERLIYIALPREKDFRGFSVKQFDGHGNFSFGIKEHISFLEIDYDKISKIRGAAPINIPADLSVEYNNGRVLIRSVRAEKELNLCSGILCQIVDNQLLLSVDQGRDDYDKIKSIWGTYRSNINNMINGMVNDFSVDLEINGVGYKAECDDKYLTLYLGYSHNIKYKVPKDVEIKCIKPTHLVIRGMDKQKVYMVASDICKIRKYDPYKVRRVTTVTKGGRRFSFSTLVVVGDGKGRVGCGIGKHAEVAEARVKALNAAKKSMIRVYLREGRTLHHDIKAKFCSGEIVLRAARAGTGIIAGGAMRSVFEVLGIKDVVAKSTRSNDPHNIICAVFKAFDVMLSPRQVADGFPRNLNQAHFLTQVLQKRCNRDVDLVIELQLDDNIAIDRLKDRLTCLDCKSIYSISSFKNTTCAKCKSTRLEKRIDDANMLAINKRIREYHSQIEGLREYYKDKLLTINANLSVDRVMQEIESDSSKKSDIVLEPLESGFALTLGHALRRVMLSSLRGSAVYGIKIEGVNHEFTSIQGVREDITDIALNMGMLRCKLNNTSNKCLNLSAKGPCQVLAGMIETDDQCSIVNKDLVICTLGQDVELNITIYIASGKGYLSVNKYKENEFLKSMNEQDLIGFIPVNALYSPVERVSYRVENSRVGQVTDKDKLILSIETDGTISPSQAVDYAARILQEQFQPFISSDMSYKKSQVSLSSGAKDLGYDPVLLRKVDEMELSVRSHNCLKNENITYIGDLVQKTEVEMLRTANFGRKSLNEIKAILNNSGLSLGMNIPNWPPKDIDELAKQHTDED</sequence>
<keyword evidence="8" id="KW-0548">Nucleotidyltransferase</keyword>
<evidence type="ECO:0000313" key="19">
    <source>
        <dbReference type="EMBL" id="CAH2210762.1"/>
    </source>
</evidence>
<dbReference type="SUPFAM" id="SSF54211">
    <property type="entry name" value="Ribosomal protein S5 domain 2-like"/>
    <property type="match status" value="1"/>
</dbReference>
<dbReference type="EMBL" id="CAKXAJ010008208">
    <property type="protein sequence ID" value="CAH2210762.1"/>
    <property type="molecule type" value="Genomic_DNA"/>
</dbReference>
<organism evidence="19 20">
    <name type="scientific">Pararge aegeria aegeria</name>
    <dbReference type="NCBI Taxonomy" id="348720"/>
    <lineage>
        <taxon>Eukaryota</taxon>
        <taxon>Metazoa</taxon>
        <taxon>Ecdysozoa</taxon>
        <taxon>Arthropoda</taxon>
        <taxon>Hexapoda</taxon>
        <taxon>Insecta</taxon>
        <taxon>Pterygota</taxon>
        <taxon>Neoptera</taxon>
        <taxon>Endopterygota</taxon>
        <taxon>Lepidoptera</taxon>
        <taxon>Glossata</taxon>
        <taxon>Ditrysia</taxon>
        <taxon>Papilionoidea</taxon>
        <taxon>Nymphalidae</taxon>
        <taxon>Satyrinae</taxon>
        <taxon>Satyrini</taxon>
        <taxon>Parargina</taxon>
        <taxon>Pararge</taxon>
    </lineage>
</organism>
<gene>
    <name evidence="19" type="primary">jg17543</name>
    <name evidence="19" type="ORF">PAEG_LOCUS2622</name>
</gene>
<evidence type="ECO:0000256" key="6">
    <source>
        <dbReference type="ARBA" id="ARBA00022478"/>
    </source>
</evidence>
<dbReference type="GO" id="GO:0019843">
    <property type="term" value="F:rRNA binding"/>
    <property type="evidence" value="ECO:0007669"/>
    <property type="project" value="InterPro"/>
</dbReference>
<keyword evidence="9" id="KW-0547">Nucleotide-binding</keyword>
<dbReference type="InterPro" id="IPR000850">
    <property type="entry name" value="Adenylat/UMP-CMP_kin"/>
</dbReference>
<dbReference type="GO" id="GO:0005737">
    <property type="term" value="C:cytoplasm"/>
    <property type="evidence" value="ECO:0007669"/>
    <property type="project" value="UniProtKB-ARBA"/>
</dbReference>
<comment type="catalytic activity">
    <reaction evidence="15">
        <text>RNA(n) + a ribonucleoside 5'-triphosphate = RNA(n+1) + diphosphate</text>
        <dbReference type="Rhea" id="RHEA:21248"/>
        <dbReference type="Rhea" id="RHEA-COMP:14527"/>
        <dbReference type="Rhea" id="RHEA-COMP:17342"/>
        <dbReference type="ChEBI" id="CHEBI:33019"/>
        <dbReference type="ChEBI" id="CHEBI:61557"/>
        <dbReference type="ChEBI" id="CHEBI:140395"/>
        <dbReference type="EC" id="2.7.7.6"/>
    </reaction>
</comment>
<feature type="domain" description="S5 DRBM" evidence="18">
    <location>
        <begin position="264"/>
        <end position="327"/>
    </location>
</feature>
<dbReference type="SUPFAM" id="SSF56053">
    <property type="entry name" value="Ribosomal protein L6"/>
    <property type="match status" value="2"/>
</dbReference>
<dbReference type="Gene3D" id="3.30.1440.10">
    <property type="match status" value="1"/>
</dbReference>
<dbReference type="SUPFAM" id="SSF56553">
    <property type="entry name" value="Insert subdomain of RNA polymerase alpha subunit"/>
    <property type="match status" value="1"/>
</dbReference>
<dbReference type="InterPro" id="IPR002132">
    <property type="entry name" value="Ribosomal_uL5"/>
</dbReference>
<dbReference type="NCBIfam" id="NF003519">
    <property type="entry name" value="PRK05182.2-5"/>
    <property type="match status" value="1"/>
</dbReference>
<dbReference type="GO" id="GO:0003735">
    <property type="term" value="F:structural constituent of ribosome"/>
    <property type="evidence" value="ECO:0007669"/>
    <property type="project" value="UniProtKB-UniRule"/>
</dbReference>
<dbReference type="GO" id="GO:0000428">
    <property type="term" value="C:DNA-directed RNA polymerase complex"/>
    <property type="evidence" value="ECO:0007669"/>
    <property type="project" value="UniProtKB-KW"/>
</dbReference>
<reference evidence="19" key="1">
    <citation type="submission" date="2022-03" db="EMBL/GenBank/DDBJ databases">
        <authorList>
            <person name="Lindestad O."/>
        </authorList>
    </citation>
    <scope>NUCLEOTIDE SEQUENCE</scope>
</reference>
<dbReference type="Pfam" id="PF00333">
    <property type="entry name" value="Ribosomal_S5"/>
    <property type="match status" value="1"/>
</dbReference>
<dbReference type="GO" id="GO:0046983">
    <property type="term" value="F:protein dimerization activity"/>
    <property type="evidence" value="ECO:0007669"/>
    <property type="project" value="InterPro"/>
</dbReference>
<evidence type="ECO:0000256" key="3">
    <source>
        <dbReference type="ARBA" id="ARBA00008553"/>
    </source>
</evidence>
<dbReference type="Pfam" id="PF03719">
    <property type="entry name" value="Ribosomal_S5_C"/>
    <property type="match status" value="1"/>
</dbReference>
<evidence type="ECO:0000256" key="16">
    <source>
        <dbReference type="PROSITE-ProRule" id="PRU00268"/>
    </source>
</evidence>
<evidence type="ECO:0000256" key="8">
    <source>
        <dbReference type="ARBA" id="ARBA00022695"/>
    </source>
</evidence>
<dbReference type="GO" id="GO:0003677">
    <property type="term" value="F:DNA binding"/>
    <property type="evidence" value="ECO:0007669"/>
    <property type="project" value="InterPro"/>
</dbReference>
<dbReference type="InterPro" id="IPR031309">
    <property type="entry name" value="Ribosomal_uL5_C"/>
</dbReference>
<dbReference type="Pfam" id="PF01000">
    <property type="entry name" value="RNA_pol_A_bac"/>
    <property type="match status" value="1"/>
</dbReference>
<accession>A0A8S4QJT9</accession>
<dbReference type="GO" id="GO:0006351">
    <property type="term" value="P:DNA-templated transcription"/>
    <property type="evidence" value="ECO:0007669"/>
    <property type="project" value="InterPro"/>
</dbReference>
<dbReference type="InterPro" id="IPR036789">
    <property type="entry name" value="Ribosomal_uL6-like_a/b-dom_sf"/>
</dbReference>
<dbReference type="OrthoDB" id="10058039at2759"/>
<dbReference type="Pfam" id="PF00673">
    <property type="entry name" value="Ribosomal_L5_C"/>
    <property type="match status" value="1"/>
</dbReference>
<dbReference type="Pfam" id="PF00281">
    <property type="entry name" value="Ribosomal_L5"/>
    <property type="match status" value="1"/>
</dbReference>
<dbReference type="CDD" id="cd06928">
    <property type="entry name" value="RNAP_alpha_NTD"/>
    <property type="match status" value="1"/>
</dbReference>
<evidence type="ECO:0000256" key="5">
    <source>
        <dbReference type="ARBA" id="ARBA00012418"/>
    </source>
</evidence>
<dbReference type="CDD" id="cd01428">
    <property type="entry name" value="ADK"/>
    <property type="match status" value="1"/>
</dbReference>
<dbReference type="NCBIfam" id="TIGR02027">
    <property type="entry name" value="rpoA"/>
    <property type="match status" value="1"/>
</dbReference>
<evidence type="ECO:0000259" key="18">
    <source>
        <dbReference type="PROSITE" id="PS50881"/>
    </source>
</evidence>
<dbReference type="HAMAP" id="MF_00059">
    <property type="entry name" value="RNApol_bact_RpoA"/>
    <property type="match status" value="1"/>
</dbReference>
<dbReference type="SUPFAM" id="SSF55257">
    <property type="entry name" value="RBP11-like subunits of RNA polymerase"/>
    <property type="match status" value="1"/>
</dbReference>
<dbReference type="Gene3D" id="3.40.50.300">
    <property type="entry name" value="P-loop containing nucleotide triphosphate hydrolases"/>
    <property type="match status" value="1"/>
</dbReference>
<comment type="caution">
    <text evidence="19">The sequence shown here is derived from an EMBL/GenBank/DDBJ whole genome shotgun (WGS) entry which is preliminary data.</text>
</comment>
<evidence type="ECO:0000256" key="13">
    <source>
        <dbReference type="ARBA" id="ARBA00023274"/>
    </source>
</evidence>
<evidence type="ECO:0000256" key="9">
    <source>
        <dbReference type="ARBA" id="ARBA00022741"/>
    </source>
</evidence>
<protein>
    <recommendedName>
        <fullName evidence="5">DNA-directed RNA polymerase</fullName>
        <ecNumber evidence="5">2.7.7.6</ecNumber>
    </recommendedName>
    <alternativeName>
        <fullName evidence="14">Plastid-encoded RNA polymerase subunit alpha</fullName>
    </alternativeName>
</protein>
<dbReference type="InterPro" id="IPR022803">
    <property type="entry name" value="Ribosomal_uL5_dom_sf"/>
</dbReference>
<dbReference type="Gene3D" id="1.10.150.20">
    <property type="entry name" value="5' to 3' exonuclease, C-terminal subdomain"/>
    <property type="match status" value="1"/>
</dbReference>
<dbReference type="InterPro" id="IPR011773">
    <property type="entry name" value="DNA-dir_RpoA"/>
</dbReference>
<dbReference type="PROSITE" id="PS50881">
    <property type="entry name" value="S5_DSRBD"/>
    <property type="match status" value="1"/>
</dbReference>
<keyword evidence="11 16" id="KW-0689">Ribosomal protein</keyword>
<dbReference type="SUPFAM" id="SSF55282">
    <property type="entry name" value="RL5-like"/>
    <property type="match status" value="1"/>
</dbReference>
<evidence type="ECO:0000256" key="1">
    <source>
        <dbReference type="ARBA" id="ARBA00004026"/>
    </source>
</evidence>
<evidence type="ECO:0000256" key="11">
    <source>
        <dbReference type="ARBA" id="ARBA00022980"/>
    </source>
</evidence>
<evidence type="ECO:0000256" key="2">
    <source>
        <dbReference type="ARBA" id="ARBA00007123"/>
    </source>
</evidence>
<dbReference type="Gene3D" id="3.30.1360.10">
    <property type="entry name" value="RNA polymerase, RBP11-like subunit"/>
    <property type="match status" value="1"/>
</dbReference>
<dbReference type="PRINTS" id="PR00059">
    <property type="entry name" value="RIBOSOMALL6"/>
</dbReference>
<dbReference type="InterPro" id="IPR020929">
    <property type="entry name" value="Ribosomal_uL5_CS"/>
</dbReference>
<dbReference type="InterPro" id="IPR011260">
    <property type="entry name" value="RNAP_asu_C"/>
</dbReference>
<evidence type="ECO:0000256" key="15">
    <source>
        <dbReference type="ARBA" id="ARBA00048552"/>
    </source>
</evidence>
<dbReference type="InterPro" id="IPR027417">
    <property type="entry name" value="P-loop_NTPase"/>
</dbReference>
<dbReference type="Proteomes" id="UP000838756">
    <property type="component" value="Unassembled WGS sequence"/>
</dbReference>
<keyword evidence="7" id="KW-0808">Transferase</keyword>
<dbReference type="Pfam" id="PF01193">
    <property type="entry name" value="RNA_pol_L"/>
    <property type="match status" value="1"/>
</dbReference>
<dbReference type="FunFam" id="3.30.230.10:FF:000002">
    <property type="entry name" value="30S ribosomal protein S5"/>
    <property type="match status" value="1"/>
</dbReference>
<comment type="similarity">
    <text evidence="4 17">Belongs to the universal ribosomal protein uS5 family.</text>
</comment>
<dbReference type="InterPro" id="IPR005324">
    <property type="entry name" value="Ribosomal_uS5_C"/>
</dbReference>
<evidence type="ECO:0000256" key="14">
    <source>
        <dbReference type="ARBA" id="ARBA00031776"/>
    </source>
</evidence>
<dbReference type="Gene3D" id="3.30.160.20">
    <property type="match status" value="1"/>
</dbReference>
<keyword evidence="12" id="KW-0804">Transcription</keyword>
<dbReference type="InterPro" id="IPR013810">
    <property type="entry name" value="Ribosomal_uS5_N"/>
</dbReference>
<evidence type="ECO:0000256" key="7">
    <source>
        <dbReference type="ARBA" id="ARBA00022679"/>
    </source>
</evidence>
<dbReference type="GO" id="GO:0005840">
    <property type="term" value="C:ribosome"/>
    <property type="evidence" value="ECO:0007669"/>
    <property type="project" value="UniProtKB-KW"/>
</dbReference>
<dbReference type="EC" id="2.7.7.6" evidence="5"/>
<dbReference type="InterPro" id="IPR011263">
    <property type="entry name" value="DNA-dir_RNA_pol_RpoA/D/Rpb3"/>
</dbReference>
<evidence type="ECO:0000256" key="4">
    <source>
        <dbReference type="ARBA" id="ARBA00008945"/>
    </source>
</evidence>
<dbReference type="InterPro" id="IPR018192">
    <property type="entry name" value="Ribosomal_uS5_N_CS"/>
</dbReference>
<dbReference type="AlphaFoldDB" id="A0A8S4QJT9"/>
<evidence type="ECO:0000313" key="20">
    <source>
        <dbReference type="Proteomes" id="UP000838756"/>
    </source>
</evidence>
<dbReference type="GO" id="GO:0005524">
    <property type="term" value="F:ATP binding"/>
    <property type="evidence" value="ECO:0007669"/>
    <property type="project" value="InterPro"/>
</dbReference>
<dbReference type="Gene3D" id="3.90.930.12">
    <property type="entry name" value="Ribosomal protein L6, alpha-beta domain"/>
    <property type="match status" value="2"/>
</dbReference>
<proteinExistence type="inferred from homology"/>
<dbReference type="Gene3D" id="2.170.120.12">
    <property type="entry name" value="DNA-directed RNA polymerase, insert domain"/>
    <property type="match status" value="1"/>
</dbReference>
<dbReference type="PROSITE" id="PS00585">
    <property type="entry name" value="RIBOSOMAL_S5"/>
    <property type="match status" value="1"/>
</dbReference>
<comment type="similarity">
    <text evidence="2">Belongs to the RNA polymerase alpha chain family.</text>
</comment>
<dbReference type="InterPro" id="IPR019906">
    <property type="entry name" value="Ribosomal_uL6_bac-type"/>
</dbReference>
<dbReference type="PROSITE" id="PS00358">
    <property type="entry name" value="RIBOSOMAL_L5"/>
    <property type="match status" value="1"/>
</dbReference>
<dbReference type="SUPFAM" id="SSF47789">
    <property type="entry name" value="C-terminal domain of RNA polymerase alpha subunit"/>
    <property type="match status" value="1"/>
</dbReference>
<keyword evidence="20" id="KW-1185">Reference proteome</keyword>
<keyword evidence="6" id="KW-0240">DNA-directed RNA polymerase</keyword>
<dbReference type="GO" id="GO:1990904">
    <property type="term" value="C:ribonucleoprotein complex"/>
    <property type="evidence" value="ECO:0007669"/>
    <property type="project" value="UniProtKB-UniRule"/>
</dbReference>
<name>A0A8S4QJT9_9NEOP</name>
<dbReference type="GO" id="GO:0006412">
    <property type="term" value="P:translation"/>
    <property type="evidence" value="ECO:0007669"/>
    <property type="project" value="InterPro"/>
</dbReference>
<dbReference type="SMART" id="SM00662">
    <property type="entry name" value="RPOLD"/>
    <property type="match status" value="1"/>
</dbReference>
<dbReference type="FunFam" id="1.10.150.20:FF:000001">
    <property type="entry name" value="DNA-directed RNA polymerase subunit alpha"/>
    <property type="match status" value="1"/>
</dbReference>
<comment type="function">
    <text evidence="1">DNA-dependent RNA polymerase catalyzes the transcription of DNA into RNA using the four ribonucleoside triphosphates as substrates.</text>
</comment>
<dbReference type="Pfam" id="PF03118">
    <property type="entry name" value="RNA_pol_A_CTD"/>
    <property type="match status" value="1"/>
</dbReference>
<dbReference type="InterPro" id="IPR020568">
    <property type="entry name" value="Ribosomal_Su5_D2-typ_SF"/>
</dbReference>
<dbReference type="InterPro" id="IPR036643">
    <property type="entry name" value="RNApol_insert_sf"/>
</dbReference>
<dbReference type="NCBIfam" id="NF003513">
    <property type="entry name" value="PRK05182.1-2"/>
    <property type="match status" value="1"/>
</dbReference>
<evidence type="ECO:0000256" key="10">
    <source>
        <dbReference type="ARBA" id="ARBA00022777"/>
    </source>
</evidence>